<dbReference type="InterPro" id="IPR029044">
    <property type="entry name" value="Nucleotide-diphossugar_trans"/>
</dbReference>
<comment type="subcellular location">
    <subcellularLocation>
        <location evidence="1">Golgi apparatus membrane</location>
        <topology evidence="1">Multi-pass membrane protein</topology>
    </subcellularLocation>
</comment>
<organism evidence="10 11">
    <name type="scientific">Roseiterribacter gracilis</name>
    <dbReference type="NCBI Taxonomy" id="2812848"/>
    <lineage>
        <taxon>Bacteria</taxon>
        <taxon>Pseudomonadati</taxon>
        <taxon>Pseudomonadota</taxon>
        <taxon>Alphaproteobacteria</taxon>
        <taxon>Rhodospirillales</taxon>
        <taxon>Roseiterribacteraceae</taxon>
        <taxon>Roseiterribacter</taxon>
    </lineage>
</organism>
<dbReference type="RefSeq" id="WP_420244003.1">
    <property type="nucleotide sequence ID" value="NZ_BOPV01000001.1"/>
</dbReference>
<protein>
    <submittedName>
        <fullName evidence="10">Glucosyltransferase</fullName>
    </submittedName>
</protein>
<evidence type="ECO:0000256" key="8">
    <source>
        <dbReference type="ARBA" id="ARBA00023316"/>
    </source>
</evidence>
<evidence type="ECO:0000256" key="5">
    <source>
        <dbReference type="ARBA" id="ARBA00022989"/>
    </source>
</evidence>
<evidence type="ECO:0000256" key="1">
    <source>
        <dbReference type="ARBA" id="ARBA00004653"/>
    </source>
</evidence>
<dbReference type="EMBL" id="BOPV01000001">
    <property type="protein sequence ID" value="GIL40798.1"/>
    <property type="molecule type" value="Genomic_DNA"/>
</dbReference>
<feature type="transmembrane region" description="Helical" evidence="9">
    <location>
        <begin position="15"/>
        <end position="38"/>
    </location>
</feature>
<sequence>MHASALLFSVAQLGLLLALACLSLLSLNLVVLTVLYAIGRSRARLPVAASPAALPRDLPHVLVQLPVFNECGVVERALEAAAALDWPRDRLRIQLLDDSTDAEAIAVAAEIVARLQQQGVRVEHLHRQNRVGFKAGAMAAGLTRDASPFVAVFDADFTPPRDFLQRAVATLLGDEMLGFAQGRWEHQNASENFLTRAQAMMLDGHFGIEQPARSMSGLVLPFNGTCGVWRRSAIETAGGWSSDTLCEDLDLSVRARLAGWRAVFLPDLSVPGELPPTLAAWRTQQFRWTKGFAQVAKKLIGRVWRADLPLAAKVAFTLQTAQPMCFPLAAASLLGSLVMLLVETVRPGTTTSIGLALMSVGFLGSFVFVAAGQAALGRGGWLVFLWRYVTILLLNSGLVLSNTRAVIEGLLGKRSPFVRTPKRGGNGRIAYERGGPTGAGELVCGLTLGGAMIHEAGWIAPLFSLSILGLGLVGLGLARERVLANSRRRQSSM</sequence>
<feature type="transmembrane region" description="Helical" evidence="9">
    <location>
        <begin position="388"/>
        <end position="407"/>
    </location>
</feature>
<reference evidence="10" key="1">
    <citation type="submission" date="2021-02" db="EMBL/GenBank/DDBJ databases">
        <title>Genome sequence of Rhodospirillales sp. strain TMPK1 isolated from soil.</title>
        <authorList>
            <person name="Nakai R."/>
            <person name="Kusada H."/>
            <person name="Tamaki H."/>
        </authorList>
    </citation>
    <scope>NUCLEOTIDE SEQUENCE</scope>
    <source>
        <strain evidence="10">TMPK1</strain>
    </source>
</reference>
<keyword evidence="5 9" id="KW-1133">Transmembrane helix</keyword>
<feature type="transmembrane region" description="Helical" evidence="9">
    <location>
        <begin position="458"/>
        <end position="478"/>
    </location>
</feature>
<keyword evidence="6" id="KW-0333">Golgi apparatus</keyword>
<keyword evidence="3" id="KW-0808">Transferase</keyword>
<evidence type="ECO:0000256" key="2">
    <source>
        <dbReference type="ARBA" id="ARBA00022676"/>
    </source>
</evidence>
<evidence type="ECO:0000256" key="6">
    <source>
        <dbReference type="ARBA" id="ARBA00023034"/>
    </source>
</evidence>
<accession>A0A8S8X9W1</accession>
<dbReference type="GO" id="GO:0016757">
    <property type="term" value="F:glycosyltransferase activity"/>
    <property type="evidence" value="ECO:0007669"/>
    <property type="project" value="UniProtKB-KW"/>
</dbReference>
<proteinExistence type="predicted"/>
<dbReference type="Gene3D" id="3.90.550.10">
    <property type="entry name" value="Spore Coat Polysaccharide Biosynthesis Protein SpsA, Chain A"/>
    <property type="match status" value="1"/>
</dbReference>
<evidence type="ECO:0000313" key="10">
    <source>
        <dbReference type="EMBL" id="GIL40798.1"/>
    </source>
</evidence>
<evidence type="ECO:0000256" key="4">
    <source>
        <dbReference type="ARBA" id="ARBA00022692"/>
    </source>
</evidence>
<keyword evidence="11" id="KW-1185">Reference proteome</keyword>
<keyword evidence="2" id="KW-0328">Glycosyltransferase</keyword>
<evidence type="ECO:0000313" key="11">
    <source>
        <dbReference type="Proteomes" id="UP000681075"/>
    </source>
</evidence>
<dbReference type="PANTHER" id="PTHR32044:SF80">
    <property type="entry name" value="XYLOGLUCAN GLYCOSYLTRANSFERASE 2-RELATED"/>
    <property type="match status" value="1"/>
</dbReference>
<dbReference type="Proteomes" id="UP000681075">
    <property type="component" value="Unassembled WGS sequence"/>
</dbReference>
<keyword evidence="4 9" id="KW-0812">Transmembrane</keyword>
<feature type="transmembrane region" description="Helical" evidence="9">
    <location>
        <begin position="354"/>
        <end position="376"/>
    </location>
</feature>
<comment type="caution">
    <text evidence="10">The sequence shown here is derived from an EMBL/GenBank/DDBJ whole genome shotgun (WGS) entry which is preliminary data.</text>
</comment>
<evidence type="ECO:0000256" key="7">
    <source>
        <dbReference type="ARBA" id="ARBA00023136"/>
    </source>
</evidence>
<keyword evidence="8" id="KW-0961">Cell wall biogenesis/degradation</keyword>
<name>A0A8S8X9W1_9PROT</name>
<evidence type="ECO:0000256" key="3">
    <source>
        <dbReference type="ARBA" id="ARBA00022679"/>
    </source>
</evidence>
<dbReference type="GO" id="GO:0071555">
    <property type="term" value="P:cell wall organization"/>
    <property type="evidence" value="ECO:0007669"/>
    <property type="project" value="UniProtKB-KW"/>
</dbReference>
<dbReference type="PANTHER" id="PTHR32044">
    <property type="entry name" value="GLUCOMANNAN 4-BETA-MANNOSYLTRANSFERASE 9"/>
    <property type="match status" value="1"/>
</dbReference>
<feature type="transmembrane region" description="Helical" evidence="9">
    <location>
        <begin position="324"/>
        <end position="342"/>
    </location>
</feature>
<dbReference type="Pfam" id="PF13641">
    <property type="entry name" value="Glyco_tranf_2_3"/>
    <property type="match status" value="1"/>
</dbReference>
<keyword evidence="7 9" id="KW-0472">Membrane</keyword>
<dbReference type="SUPFAM" id="SSF53448">
    <property type="entry name" value="Nucleotide-diphospho-sugar transferases"/>
    <property type="match status" value="1"/>
</dbReference>
<dbReference type="AlphaFoldDB" id="A0A8S8X9W1"/>
<gene>
    <name evidence="10" type="ORF">TMPK1_30350</name>
</gene>
<dbReference type="FunFam" id="3.90.550.10:FF:000057">
    <property type="entry name" value="Glycosyltransferase-like protein, family 2"/>
    <property type="match status" value="1"/>
</dbReference>
<evidence type="ECO:0000256" key="9">
    <source>
        <dbReference type="SAM" id="Phobius"/>
    </source>
</evidence>